<dbReference type="Proteomes" id="UP000747399">
    <property type="component" value="Unassembled WGS sequence"/>
</dbReference>
<reference evidence="2" key="1">
    <citation type="journal article" date="2021" name="Proc. Natl. Acad. Sci. U.S.A.">
        <title>Three genomes in the algal genus Volvox reveal the fate of a haploid sex-determining region after a transition to homothallism.</title>
        <authorList>
            <person name="Yamamoto K."/>
            <person name="Hamaji T."/>
            <person name="Kawai-Toyooka H."/>
            <person name="Matsuzaki R."/>
            <person name="Takahashi F."/>
            <person name="Nishimura Y."/>
            <person name="Kawachi M."/>
            <person name="Noguchi H."/>
            <person name="Minakuchi Y."/>
            <person name="Umen J.G."/>
            <person name="Toyoda A."/>
            <person name="Nozaki H."/>
        </authorList>
    </citation>
    <scope>NUCLEOTIDE SEQUENCE</scope>
    <source>
        <strain evidence="2">NIES-3780</strain>
    </source>
</reference>
<feature type="region of interest" description="Disordered" evidence="1">
    <location>
        <begin position="228"/>
        <end position="334"/>
    </location>
</feature>
<proteinExistence type="predicted"/>
<evidence type="ECO:0000256" key="1">
    <source>
        <dbReference type="SAM" id="MobiDB-lite"/>
    </source>
</evidence>
<name>A0A8J4BXN1_9CHLO</name>
<gene>
    <name evidence="2" type="ORF">Vafri_20787</name>
</gene>
<organism evidence="2 3">
    <name type="scientific">Volvox africanus</name>
    <dbReference type="NCBI Taxonomy" id="51714"/>
    <lineage>
        <taxon>Eukaryota</taxon>
        <taxon>Viridiplantae</taxon>
        <taxon>Chlorophyta</taxon>
        <taxon>core chlorophytes</taxon>
        <taxon>Chlorophyceae</taxon>
        <taxon>CS clade</taxon>
        <taxon>Chlamydomonadales</taxon>
        <taxon>Volvocaceae</taxon>
        <taxon>Volvox</taxon>
    </lineage>
</organism>
<evidence type="ECO:0000313" key="2">
    <source>
        <dbReference type="EMBL" id="GIL67386.1"/>
    </source>
</evidence>
<comment type="caution">
    <text evidence="2">The sequence shown here is derived from an EMBL/GenBank/DDBJ whole genome shotgun (WGS) entry which is preliminary data.</text>
</comment>
<dbReference type="EMBL" id="BNCO01000097">
    <property type="protein sequence ID" value="GIL67386.1"/>
    <property type="molecule type" value="Genomic_DNA"/>
</dbReference>
<keyword evidence="3" id="KW-1185">Reference proteome</keyword>
<sequence length="1331" mass="140771">MHIIKECLCNRYLHNPGSSPRASCQAKFESRRPPAPYNGSQAHEHLIHLNSCSWCGCFQWQCGHHHRHRGAVALGAVAQGTAVSGVEGSVGQQQITAVYCNRGAGGTSRSAFGGYDAGHEGLGDTSRVTGSGSAGGVVQSSSQHRGVVDGESAETETREEAGTHHPLRAPPRKPLQKDQPQQPPQQQEQQQERQQQQQQQQEVLEATESRSCLGVVCSQSGQIITPYRTVSRRGKRGRNGLSPPPRRAWNPGINALPHSLISESGTGPPQPRPQSPSVPATLQNLQPHPPLESPLAWGPRPLPTLEPSLGQQSVSDRPSQRMPPPESSLVPTSPELGDIFQLSVGSTTPDGQRWVSEPLKCTVDGEKAGPVSGGDTGSDLVTGVPMASASMGAAFRSALRRCRCLDEVEALLSGQAQPLPQPLSPPPPLFSSIDSLNVPCLTAVFSALPRLPEAFTAAGRRQLRRTVTMRLTAPVLRAAERGDVDAAGAAIMTAALAHLGPDVIDPGTGRTDLLDALADAGLTACRLALEPSRVRIGDNVGEPTPHERRYGHSPRSYSTLLYGMAKLGFRPDDMWLERYLSRSTNQLHNFPPRDLSAVMWALAVLQYRPEDAWLEELLSVWPTAQSLSGLQAGRGAGVGEADGPRDGMSEPVGVPAAPLRHHRADAHSLSLVLWALWRLGVAAPPAWLDGAVDLVAVPSAPTDTAPTSFCSRQNGAATPPLRSPPRVMAAPFAGATCQSLALVSYCLARMGHTPSPGVSAALLAAAEPLLQRGSAQDLVLLLTGVAHWPRRGGAAVAASSDAAAVIPERWLQQLCLALRPRLAGCSAQALVLALFALSHLGFSPGTAWLQEHEAALRPLIASGHLDGRAAARVAAAWARLRYCPGRNVLHRLLKILVTAATAGGDKYGSSSASAGTTVTATRQRSRLSARLLAEGLYGIAVLVAARWTAGEHQVPPPGPPIPAAGPLLATIHLRALLAASQSCLPYSYLDEALMHLRAWQLLRLAPPHQWLTNLTAVARTKLHSAPPKVLLESLQLLVWPGWRQLRELDSRTTLYSTPRPRAYHHGQDQVLHQSHCNQHQGSVSLLAASADANDPSVIVSGGGGGGLPVSAALVSAIVEHLAAALPGMSLGQLADFAEVMATLRVRPKRTWLRGLLDAIRVGIRSGQYCGDRDLDPDLDLDPQPVPAGLQDWVVKGAPDGGRAPGEEVAGIRALRAVVQLAAAVGDTALQHVAAELLSRYGIVATEGSTASTHHAPGVAITGRDGSSRSPLQPMLQRPPSPRTWQPRGPTLERVSEPPVLDWGIVGDEGRGGAGAVREGACGAPAWTGGNK</sequence>
<protein>
    <submittedName>
        <fullName evidence="2">Uncharacterized protein</fullName>
    </submittedName>
</protein>
<accession>A0A8J4BXN1</accession>
<feature type="region of interest" description="Disordered" evidence="1">
    <location>
        <begin position="123"/>
        <end position="202"/>
    </location>
</feature>
<feature type="compositionally biased region" description="Low complexity" evidence="1">
    <location>
        <begin position="184"/>
        <end position="202"/>
    </location>
</feature>
<feature type="compositionally biased region" description="Low complexity" evidence="1">
    <location>
        <begin position="126"/>
        <end position="142"/>
    </location>
</feature>
<evidence type="ECO:0000313" key="3">
    <source>
        <dbReference type="Proteomes" id="UP000747399"/>
    </source>
</evidence>
<feature type="region of interest" description="Disordered" evidence="1">
    <location>
        <begin position="1250"/>
        <end position="1294"/>
    </location>
</feature>